<reference evidence="1 2" key="1">
    <citation type="journal article" date="2015" name="Nat. Commun.">
        <title>Outbred genome sequencing and CRISPR/Cas9 gene editing in butterflies.</title>
        <authorList>
            <person name="Li X."/>
            <person name="Fan D."/>
            <person name="Zhang W."/>
            <person name="Liu G."/>
            <person name="Zhang L."/>
            <person name="Zhao L."/>
            <person name="Fang X."/>
            <person name="Chen L."/>
            <person name="Dong Y."/>
            <person name="Chen Y."/>
            <person name="Ding Y."/>
            <person name="Zhao R."/>
            <person name="Feng M."/>
            <person name="Zhu Y."/>
            <person name="Feng Y."/>
            <person name="Jiang X."/>
            <person name="Zhu D."/>
            <person name="Xiang H."/>
            <person name="Feng X."/>
            <person name="Li S."/>
            <person name="Wang J."/>
            <person name="Zhang G."/>
            <person name="Kronforst M.R."/>
            <person name="Wang W."/>
        </authorList>
    </citation>
    <scope>NUCLEOTIDE SEQUENCE [LARGE SCALE GENOMIC DNA]</scope>
    <source>
        <strain evidence="1">Ya'a_city_454_Pm</strain>
        <tissue evidence="1">Whole body</tissue>
    </source>
</reference>
<organism evidence="1 2">
    <name type="scientific">Papilio machaon</name>
    <name type="common">Old World swallowtail butterfly</name>
    <dbReference type="NCBI Taxonomy" id="76193"/>
    <lineage>
        <taxon>Eukaryota</taxon>
        <taxon>Metazoa</taxon>
        <taxon>Ecdysozoa</taxon>
        <taxon>Arthropoda</taxon>
        <taxon>Hexapoda</taxon>
        <taxon>Insecta</taxon>
        <taxon>Pterygota</taxon>
        <taxon>Neoptera</taxon>
        <taxon>Endopterygota</taxon>
        <taxon>Lepidoptera</taxon>
        <taxon>Glossata</taxon>
        <taxon>Ditrysia</taxon>
        <taxon>Papilionoidea</taxon>
        <taxon>Papilionidae</taxon>
        <taxon>Papilioninae</taxon>
        <taxon>Papilio</taxon>
    </lineage>
</organism>
<dbReference type="InParanoid" id="A0A0N1IC36"/>
<comment type="caution">
    <text evidence="1">The sequence shown here is derived from an EMBL/GenBank/DDBJ whole genome shotgun (WGS) entry which is preliminary data.</text>
</comment>
<protein>
    <submittedName>
        <fullName evidence="1">Uncharacterized protein</fullName>
    </submittedName>
</protein>
<proteinExistence type="predicted"/>
<sequence>MGRPYCRRTDERWGRKVLGWRPHTGRRSAGRPAARWTDDLFKVAGVSWMRVAQDRSSWQSLGEAYAHQWA</sequence>
<dbReference type="Proteomes" id="UP000053240">
    <property type="component" value="Unassembled WGS sequence"/>
</dbReference>
<dbReference type="EMBL" id="LADJ01007934">
    <property type="protein sequence ID" value="KPJ20910.1"/>
    <property type="molecule type" value="Genomic_DNA"/>
</dbReference>
<name>A0A0N1IC36_PAPMA</name>
<evidence type="ECO:0000313" key="1">
    <source>
        <dbReference type="EMBL" id="KPJ20910.1"/>
    </source>
</evidence>
<accession>A0A0N1IC36</accession>
<evidence type="ECO:0000313" key="2">
    <source>
        <dbReference type="Proteomes" id="UP000053240"/>
    </source>
</evidence>
<dbReference type="AlphaFoldDB" id="A0A0N1IC36"/>
<keyword evidence="2" id="KW-1185">Reference proteome</keyword>
<gene>
    <name evidence="1" type="ORF">RR48_00493</name>
</gene>